<dbReference type="InterPro" id="IPR003006">
    <property type="entry name" value="Ig/MHC_CS"/>
</dbReference>
<comment type="similarity">
    <text evidence="10">Belongs to the MHC class I family.</text>
</comment>
<dbReference type="InterPro" id="IPR007110">
    <property type="entry name" value="Ig-like_dom"/>
</dbReference>
<evidence type="ECO:0000256" key="5">
    <source>
        <dbReference type="ARBA" id="ARBA00022859"/>
    </source>
</evidence>
<evidence type="ECO:0000256" key="8">
    <source>
        <dbReference type="ARBA" id="ARBA00023157"/>
    </source>
</evidence>
<evidence type="ECO:0000256" key="9">
    <source>
        <dbReference type="ARBA" id="ARBA00023180"/>
    </source>
</evidence>
<evidence type="ECO:0000313" key="15">
    <source>
        <dbReference type="RefSeq" id="XP_067170001.1"/>
    </source>
</evidence>
<protein>
    <submittedName>
        <fullName evidence="15">RLA class I histocompatibility antigen, alpha chain 11/11-like</fullName>
    </submittedName>
</protein>
<dbReference type="SUPFAM" id="SSF54452">
    <property type="entry name" value="MHC antigen-recognition domain"/>
    <property type="match status" value="1"/>
</dbReference>
<dbReference type="PROSITE" id="PS00290">
    <property type="entry name" value="IG_MHC"/>
    <property type="match status" value="1"/>
</dbReference>
<gene>
    <name evidence="15" type="primary">LOC136994768</name>
</gene>
<comment type="subcellular location">
    <subcellularLocation>
        <location evidence="1">Membrane</location>
        <topology evidence="1">Single-pass type I membrane protein</topology>
    </subcellularLocation>
</comment>
<dbReference type="PANTHER" id="PTHR16675:SF242">
    <property type="entry name" value="MAJOR HISTOCOMPATIBILITY COMPLEX CLASS I-RELATED GENE PROTEIN"/>
    <property type="match status" value="1"/>
</dbReference>
<evidence type="ECO:0000256" key="4">
    <source>
        <dbReference type="ARBA" id="ARBA00022729"/>
    </source>
</evidence>
<evidence type="ECO:0000256" key="3">
    <source>
        <dbReference type="ARBA" id="ARBA00022692"/>
    </source>
</evidence>
<feature type="compositionally biased region" description="Pro residues" evidence="11">
    <location>
        <begin position="43"/>
        <end position="52"/>
    </location>
</feature>
<evidence type="ECO:0000256" key="11">
    <source>
        <dbReference type="SAM" id="MobiDB-lite"/>
    </source>
</evidence>
<dbReference type="InterPro" id="IPR003597">
    <property type="entry name" value="Ig_C1-set"/>
</dbReference>
<keyword evidence="5" id="KW-0391">Immunity</keyword>
<dbReference type="InterPro" id="IPR011162">
    <property type="entry name" value="MHC_I/II-like_Ag-recog"/>
</dbReference>
<feature type="transmembrane region" description="Helical" evidence="12">
    <location>
        <begin position="286"/>
        <end position="305"/>
    </location>
</feature>
<sequence>MALVSTSPSSASPSVSDEPRPKKLLVWSSWRERGALAGEMAPEKPPPPPTPVTRPAEGFHLSQLERIFCPASAPAQTGVEAAPGAWHLPSGAAPGMRKRRRRRRGHNIAPAGRQQDRAARQRPEEEAVAVAPLLSTPGIPGGCFPPMRPGLRFWGGLRPWRHLGGLEVAVAEPGGTGAGDALGHSGVGGNIDPRSAPGRATVMTMGPSRATAIPAIPLAPPKKQSTGATLRAALPGGERTRVHAWSRHRRGCCPTVPPSISALPRAGSCQRLRGPRHSMGAAGSRTAFLLLLLLLLLFIACPAAGDGRRALRYALTAELEAGAGPGAEPALLALLDGRPLAALDGDHLRPRGAWATPAAAAAAAELLERESHVHALRRACFGRKVRAHRHLCNSSAGFHTFQYTYGCEVGPEGLGGAYRRLAFDGRDFLSFDVARQRWDALAPEAGATQRLWNGATAALRYYHNFAMHECPETLQRFLRHEPLEPRTERPTVRVSGKESDGLLTLSCRAHGFYPRPIAINWLRKGRVQAQETKRGSTAPNSDGTYHAWASIEALAAEKDEYQCRVEHASLPEPGLFSWEPERNLLSIVIGVVVAVLIVVAAIIGFVVWKSRSGKVPGPVQRGGEVRALGGCWWPGGEGGARWGPRGRSGAWVRTAALADASFFPQG</sequence>
<dbReference type="RefSeq" id="XP_067170001.1">
    <property type="nucleotide sequence ID" value="XM_067313900.1"/>
</dbReference>
<dbReference type="Proteomes" id="UP001652627">
    <property type="component" value="Chromosome 32"/>
</dbReference>
<feature type="compositionally biased region" description="Basic and acidic residues" evidence="11">
    <location>
        <begin position="114"/>
        <end position="125"/>
    </location>
</feature>
<evidence type="ECO:0000256" key="7">
    <source>
        <dbReference type="ARBA" id="ARBA00023136"/>
    </source>
</evidence>
<evidence type="ECO:0000259" key="13">
    <source>
        <dbReference type="PROSITE" id="PS50835"/>
    </source>
</evidence>
<feature type="transmembrane region" description="Helical" evidence="12">
    <location>
        <begin position="584"/>
        <end position="608"/>
    </location>
</feature>
<reference evidence="15" key="1">
    <citation type="submission" date="2025-08" db="UniProtKB">
        <authorList>
            <consortium name="RefSeq"/>
        </authorList>
    </citation>
    <scope>IDENTIFICATION</scope>
    <source>
        <tissue evidence="15">Blood</tissue>
    </source>
</reference>
<dbReference type="InterPro" id="IPR011161">
    <property type="entry name" value="MHC_I-like_Ag-recog"/>
</dbReference>
<name>A0ABM4FYJ2_9AVES</name>
<organism evidence="14 15">
    <name type="scientific">Apteryx mantelli</name>
    <name type="common">North Island brown kiwi</name>
    <dbReference type="NCBI Taxonomy" id="2696672"/>
    <lineage>
        <taxon>Eukaryota</taxon>
        <taxon>Metazoa</taxon>
        <taxon>Chordata</taxon>
        <taxon>Craniata</taxon>
        <taxon>Vertebrata</taxon>
        <taxon>Euteleostomi</taxon>
        <taxon>Archelosauria</taxon>
        <taxon>Archosauria</taxon>
        <taxon>Dinosauria</taxon>
        <taxon>Saurischia</taxon>
        <taxon>Theropoda</taxon>
        <taxon>Coelurosauria</taxon>
        <taxon>Aves</taxon>
        <taxon>Palaeognathae</taxon>
        <taxon>Apterygiformes</taxon>
        <taxon>Apterygidae</taxon>
        <taxon>Apteryx</taxon>
    </lineage>
</organism>
<evidence type="ECO:0000256" key="10">
    <source>
        <dbReference type="RuleBase" id="RU004439"/>
    </source>
</evidence>
<keyword evidence="7 12" id="KW-0472">Membrane</keyword>
<evidence type="ECO:0000256" key="1">
    <source>
        <dbReference type="ARBA" id="ARBA00004479"/>
    </source>
</evidence>
<evidence type="ECO:0000313" key="14">
    <source>
        <dbReference type="Proteomes" id="UP001652627"/>
    </source>
</evidence>
<keyword evidence="3 12" id="KW-0812">Transmembrane</keyword>
<dbReference type="Pfam" id="PF00129">
    <property type="entry name" value="MHC_I"/>
    <property type="match status" value="1"/>
</dbReference>
<evidence type="ECO:0000256" key="6">
    <source>
        <dbReference type="ARBA" id="ARBA00022989"/>
    </source>
</evidence>
<dbReference type="PROSITE" id="PS50835">
    <property type="entry name" value="IG_LIKE"/>
    <property type="match status" value="1"/>
</dbReference>
<feature type="compositionally biased region" description="Low complexity" evidence="11">
    <location>
        <begin position="1"/>
        <end position="16"/>
    </location>
</feature>
<accession>A0ABM4FYJ2</accession>
<dbReference type="Gene3D" id="3.30.500.10">
    <property type="entry name" value="MHC class I-like antigen recognition-like"/>
    <property type="match status" value="1"/>
</dbReference>
<keyword evidence="4" id="KW-0732">Signal</keyword>
<dbReference type="SMART" id="SM00407">
    <property type="entry name" value="IGc1"/>
    <property type="match status" value="1"/>
</dbReference>
<dbReference type="SUPFAM" id="SSF48726">
    <property type="entry name" value="Immunoglobulin"/>
    <property type="match status" value="1"/>
</dbReference>
<dbReference type="InterPro" id="IPR001039">
    <property type="entry name" value="MHC_I_a_a1/a2"/>
</dbReference>
<keyword evidence="6 12" id="KW-1133">Transmembrane helix</keyword>
<dbReference type="Gene3D" id="2.60.40.10">
    <property type="entry name" value="Immunoglobulins"/>
    <property type="match status" value="1"/>
</dbReference>
<feature type="region of interest" description="Disordered" evidence="11">
    <location>
        <begin position="83"/>
        <end position="125"/>
    </location>
</feature>
<dbReference type="InterPro" id="IPR036179">
    <property type="entry name" value="Ig-like_dom_sf"/>
</dbReference>
<keyword evidence="14" id="KW-1185">Reference proteome</keyword>
<feature type="domain" description="Ig-like" evidence="13">
    <location>
        <begin position="485"/>
        <end position="577"/>
    </location>
</feature>
<evidence type="ECO:0000256" key="2">
    <source>
        <dbReference type="ARBA" id="ARBA00022451"/>
    </source>
</evidence>
<dbReference type="InterPro" id="IPR037055">
    <property type="entry name" value="MHC_I-like_Ag-recog_sf"/>
</dbReference>
<keyword evidence="2" id="KW-0490">MHC I</keyword>
<dbReference type="PANTHER" id="PTHR16675">
    <property type="entry name" value="MHC CLASS I-RELATED"/>
    <property type="match status" value="1"/>
</dbReference>
<dbReference type="PRINTS" id="PR01638">
    <property type="entry name" value="MHCCLASSI"/>
</dbReference>
<evidence type="ECO:0000256" key="12">
    <source>
        <dbReference type="SAM" id="Phobius"/>
    </source>
</evidence>
<keyword evidence="9" id="KW-0325">Glycoprotein</keyword>
<dbReference type="GeneID" id="136994768"/>
<feature type="compositionally biased region" description="Basic residues" evidence="11">
    <location>
        <begin position="96"/>
        <end position="106"/>
    </location>
</feature>
<dbReference type="InterPro" id="IPR050208">
    <property type="entry name" value="MHC_class-I_related"/>
</dbReference>
<keyword evidence="8" id="KW-1015">Disulfide bond</keyword>
<proteinExistence type="inferred from homology"/>
<dbReference type="InterPro" id="IPR013783">
    <property type="entry name" value="Ig-like_fold"/>
</dbReference>
<dbReference type="Pfam" id="PF07654">
    <property type="entry name" value="C1-set"/>
    <property type="match status" value="1"/>
</dbReference>
<feature type="region of interest" description="Disordered" evidence="11">
    <location>
        <begin position="1"/>
        <end position="56"/>
    </location>
</feature>